<evidence type="ECO:0000313" key="4">
    <source>
        <dbReference type="Proteomes" id="UP000032811"/>
    </source>
</evidence>
<dbReference type="PANTHER" id="PTHR46797:SF24">
    <property type="entry name" value="DNA-BINDING PHAGE PROTEIN"/>
    <property type="match status" value="1"/>
</dbReference>
<reference evidence="3 4" key="1">
    <citation type="submission" date="2014-11" db="EMBL/GenBank/DDBJ databases">
        <authorList>
            <person name="Aslett M.A."/>
            <person name="De Silva N."/>
        </authorList>
    </citation>
    <scope>NUCLEOTIDE SEQUENCE [LARGE SCALE GENOMIC DNA]</scope>
    <source>
        <strain evidence="3 4">ATCC9714</strain>
    </source>
</reference>
<dbReference type="InterPro" id="IPR050807">
    <property type="entry name" value="TransReg_Diox_bact_type"/>
</dbReference>
<dbReference type="EMBL" id="LN679998">
    <property type="protein sequence ID" value="CEJ72398.1"/>
    <property type="molecule type" value="Genomic_DNA"/>
</dbReference>
<dbReference type="GeneID" id="97536159"/>
<feature type="domain" description="HTH cro/C1-type" evidence="2">
    <location>
        <begin position="7"/>
        <end position="61"/>
    </location>
</feature>
<evidence type="ECO:0000256" key="1">
    <source>
        <dbReference type="ARBA" id="ARBA00023125"/>
    </source>
</evidence>
<keyword evidence="1" id="KW-0238">DNA-binding</keyword>
<keyword evidence="4" id="KW-1185">Reference proteome</keyword>
<dbReference type="PROSITE" id="PS50943">
    <property type="entry name" value="HTH_CROC1"/>
    <property type="match status" value="1"/>
</dbReference>
<dbReference type="SMART" id="SM00530">
    <property type="entry name" value="HTH_XRE"/>
    <property type="match status" value="1"/>
</dbReference>
<proteinExistence type="predicted"/>
<sequence length="199" mass="22670">MSIGNNIKKIRNLKGLKQSELAELSDVSRVAIGNYERGERTPNVDILNKIANALDVSITDLLSEDTNNDKSKVVVDLSDKDKLDESYFKLRALSRDKELMNEILSRKIEDVGYFEKLILSIYNNDRIKDFNIDVATEICNLLNSDVMQKELNYSFTDILNDEAYFALMISSIIGTIENNLTFIQNSDKSKNEDTKLTDK</sequence>
<dbReference type="InterPro" id="IPR001387">
    <property type="entry name" value="Cro/C1-type_HTH"/>
</dbReference>
<dbReference type="SUPFAM" id="SSF47413">
    <property type="entry name" value="lambda repressor-like DNA-binding domains"/>
    <property type="match status" value="1"/>
</dbReference>
<dbReference type="RefSeq" id="WP_057574363.1">
    <property type="nucleotide sequence ID" value="NZ_CDNJ01000022.1"/>
</dbReference>
<dbReference type="Proteomes" id="UP000032811">
    <property type="component" value="Chromosome 1"/>
</dbReference>
<evidence type="ECO:0000313" key="3">
    <source>
        <dbReference type="EMBL" id="CEJ72398.1"/>
    </source>
</evidence>
<dbReference type="Gene3D" id="1.10.260.40">
    <property type="entry name" value="lambda repressor-like DNA-binding domains"/>
    <property type="match status" value="1"/>
</dbReference>
<gene>
    <name evidence="3" type="ORF">ATCC9714_02861</name>
</gene>
<dbReference type="CDD" id="cd00093">
    <property type="entry name" value="HTH_XRE"/>
    <property type="match status" value="1"/>
</dbReference>
<name>A0ABM9RKA0_PARSO</name>
<protein>
    <recommendedName>
        <fullName evidence="2">HTH cro/C1-type domain-containing protein</fullName>
    </recommendedName>
</protein>
<organism evidence="3 4">
    <name type="scientific">Paraclostridium sordellii</name>
    <name type="common">Clostridium sordellii</name>
    <dbReference type="NCBI Taxonomy" id="1505"/>
    <lineage>
        <taxon>Bacteria</taxon>
        <taxon>Bacillati</taxon>
        <taxon>Bacillota</taxon>
        <taxon>Clostridia</taxon>
        <taxon>Peptostreptococcales</taxon>
        <taxon>Peptostreptococcaceae</taxon>
        <taxon>Paraclostridium</taxon>
    </lineage>
</organism>
<dbReference type="Pfam" id="PF01381">
    <property type="entry name" value="HTH_3"/>
    <property type="match status" value="1"/>
</dbReference>
<dbReference type="PANTHER" id="PTHR46797">
    <property type="entry name" value="HTH-TYPE TRANSCRIPTIONAL REGULATOR"/>
    <property type="match status" value="1"/>
</dbReference>
<accession>A0ABM9RKA0</accession>
<evidence type="ECO:0000259" key="2">
    <source>
        <dbReference type="PROSITE" id="PS50943"/>
    </source>
</evidence>
<dbReference type="InterPro" id="IPR010982">
    <property type="entry name" value="Lambda_DNA-bd_dom_sf"/>
</dbReference>